<dbReference type="InterPro" id="IPR027463">
    <property type="entry name" value="AcrB_DN_DC_subdom"/>
</dbReference>
<feature type="transmembrane region" description="Helical" evidence="2">
    <location>
        <begin position="966"/>
        <end position="986"/>
    </location>
</feature>
<dbReference type="SUPFAM" id="SSF82866">
    <property type="entry name" value="Multidrug efflux transporter AcrB transmembrane domain"/>
    <property type="match status" value="2"/>
</dbReference>
<feature type="transmembrane region" description="Helical" evidence="2">
    <location>
        <begin position="522"/>
        <end position="542"/>
    </location>
</feature>
<feature type="transmembrane region" description="Helical" evidence="2">
    <location>
        <begin position="467"/>
        <end position="490"/>
    </location>
</feature>
<evidence type="ECO:0000256" key="1">
    <source>
        <dbReference type="SAM" id="MobiDB-lite"/>
    </source>
</evidence>
<dbReference type="Proteomes" id="UP000253383">
    <property type="component" value="Unassembled WGS sequence"/>
</dbReference>
<evidence type="ECO:0000313" key="3">
    <source>
        <dbReference type="EMBL" id="RCR67471.1"/>
    </source>
</evidence>
<sequence>MIYLLKAALRQPITVLAALFATILFSILAIRKMPIDIFPTLGTPTIYVAQTFGGLSPQQVEGFIASYYEYHFLYITGIKYVDSKSIQGLSLLKCQFHEGTDMAQAMAEVVSYVNRARAFMPPNLQPPFIMRYDAGSVPVGQLTFSSEGRSLNEIQDLALFKVRPMFASLAGVSAPPPFGGNQRTVVVRADPERMRSYGLTPDELVTAIAKGNTLTPAGNLRVGDQMLITPQNTVVDQIKELENIPIKPGNGPAMYVRDVASVDNGADITTGYALINGKRSVYIPVTKRADASTWDVVQRIRKALPDMQAAIPDDIHVSYEFDQSTYVANSLRNLLIEGGLGAVLTGLMVLLFLRDRRSALIVVLTIPVALVSAVVGLQLTGQSLNVMTLGGLALAVGILVDEATVTIENIHRHLEAGQPKARAIADACREIARPKLLILLCVLAVFVPALFMTGVPGAMFFPLSLSVGFAMIASFVWSQTLVPVAANYFLKSGNHPTRSTRFERFENQYQHFTARFQPRSRLIIGLYLVLATALALSVYRLIGTEIFPRVDTGQFQVRLRLPAGTRVERTEDATKKVLSIVHQLAGDKNVAISSAFVGLQPQTYAISPIFLWTSGPHEAVLKVNLSPDADLPLDTFKEQLRAEVSRQIPGMQLSFEPADLVDQVMSLGANTPVEVSVQAKNLAQGRELAERLRHRMAGLSYLRDLQYGLPLDYPTLQITYDRVRAGQLGLTVDEVSRSVVAGTSSSRLTQPLYWLDKASGNSYQVQVEYPQFRMNSPDQLEQLPVASNTDRRIYLRDVADWKKLNTVGEYDRLNQQRYVTLTANLQGKDIGGAVRDLNQVIHNLGELPQGVKITLRGQAELLAQTLSELSLGLALAVVAIFLLLAAAFQSFGLSLVVLSMLPAVLAGALSLLFLTGNTLNIQSFMGCIMAIGVAVANAILLVTNAETLRQHSQPPKNLGFAAARSRLRPILMTSLAMIVGMIPMAIGLGEGGQQTAPLGIAVIGGLIASTVATLLVLPLLYQSTVGRQKYASHSLDPDDPTSPQYTLPPTATA</sequence>
<proteinExistence type="predicted"/>
<evidence type="ECO:0000256" key="2">
    <source>
        <dbReference type="SAM" id="Phobius"/>
    </source>
</evidence>
<keyword evidence="2" id="KW-0812">Transmembrane</keyword>
<feature type="transmembrane region" description="Helical" evidence="2">
    <location>
        <begin position="12"/>
        <end position="30"/>
    </location>
</feature>
<reference evidence="3 4" key="1">
    <citation type="submission" date="2018-07" db="EMBL/GenBank/DDBJ databases">
        <title>Genome analysis of Larkinella rosea.</title>
        <authorList>
            <person name="Zhou Z."/>
            <person name="Wang G."/>
        </authorList>
    </citation>
    <scope>NUCLEOTIDE SEQUENCE [LARGE SCALE GENOMIC DNA]</scope>
    <source>
        <strain evidence="4">zzj9</strain>
    </source>
</reference>
<dbReference type="Gene3D" id="1.20.1640.10">
    <property type="entry name" value="Multidrug efflux transporter AcrB transmembrane domain"/>
    <property type="match status" value="2"/>
</dbReference>
<dbReference type="OrthoDB" id="9757876at2"/>
<name>A0A368JMV5_9BACT</name>
<dbReference type="Gene3D" id="3.30.70.1440">
    <property type="entry name" value="Multidrug efflux transporter AcrB pore domain"/>
    <property type="match status" value="1"/>
</dbReference>
<feature type="transmembrane region" description="Helical" evidence="2">
    <location>
        <begin position="436"/>
        <end position="461"/>
    </location>
</feature>
<feature type="transmembrane region" description="Helical" evidence="2">
    <location>
        <begin position="386"/>
        <end position="405"/>
    </location>
</feature>
<dbReference type="InterPro" id="IPR001036">
    <property type="entry name" value="Acrflvin-R"/>
</dbReference>
<keyword evidence="4" id="KW-1185">Reference proteome</keyword>
<dbReference type="PRINTS" id="PR00702">
    <property type="entry name" value="ACRIFLAVINRP"/>
</dbReference>
<dbReference type="PANTHER" id="PTHR32063:SF8">
    <property type="entry name" value="CATION EFFLUX PROTEIN"/>
    <property type="match status" value="1"/>
</dbReference>
<feature type="region of interest" description="Disordered" evidence="1">
    <location>
        <begin position="1031"/>
        <end position="1053"/>
    </location>
</feature>
<dbReference type="Gene3D" id="3.30.70.1320">
    <property type="entry name" value="Multidrug efflux transporter AcrB pore domain like"/>
    <property type="match status" value="1"/>
</dbReference>
<keyword evidence="2" id="KW-0472">Membrane</keyword>
<feature type="transmembrane region" description="Helical" evidence="2">
    <location>
        <begin position="334"/>
        <end position="353"/>
    </location>
</feature>
<keyword evidence="2" id="KW-1133">Transmembrane helix</keyword>
<protein>
    <submittedName>
        <fullName evidence="3">AcrB/AcrD/AcrF family protein</fullName>
    </submittedName>
</protein>
<feature type="transmembrane region" description="Helical" evidence="2">
    <location>
        <begin position="921"/>
        <end position="945"/>
    </location>
</feature>
<gene>
    <name evidence="3" type="ORF">DUE52_21970</name>
</gene>
<accession>A0A368JMV5</accession>
<dbReference type="SUPFAM" id="SSF82714">
    <property type="entry name" value="Multidrug efflux transporter AcrB TolC docking domain, DN and DC subdomains"/>
    <property type="match status" value="2"/>
</dbReference>
<organism evidence="3 4">
    <name type="scientific">Larkinella punicea</name>
    <dbReference type="NCBI Taxonomy" id="2315727"/>
    <lineage>
        <taxon>Bacteria</taxon>
        <taxon>Pseudomonadati</taxon>
        <taxon>Bacteroidota</taxon>
        <taxon>Cytophagia</taxon>
        <taxon>Cytophagales</taxon>
        <taxon>Spirosomataceae</taxon>
        <taxon>Larkinella</taxon>
    </lineage>
</organism>
<dbReference type="Pfam" id="PF00873">
    <property type="entry name" value="ACR_tran"/>
    <property type="match status" value="1"/>
</dbReference>
<feature type="transmembrane region" description="Helical" evidence="2">
    <location>
        <begin position="360"/>
        <end position="380"/>
    </location>
</feature>
<feature type="transmembrane region" description="Helical" evidence="2">
    <location>
        <begin position="895"/>
        <end position="915"/>
    </location>
</feature>
<dbReference type="AlphaFoldDB" id="A0A368JMV5"/>
<comment type="caution">
    <text evidence="3">The sequence shown here is derived from an EMBL/GenBank/DDBJ whole genome shotgun (WGS) entry which is preliminary data.</text>
</comment>
<feature type="transmembrane region" description="Helical" evidence="2">
    <location>
        <begin position="869"/>
        <end position="888"/>
    </location>
</feature>
<evidence type="ECO:0000313" key="4">
    <source>
        <dbReference type="Proteomes" id="UP000253383"/>
    </source>
</evidence>
<feature type="compositionally biased region" description="Polar residues" evidence="1">
    <location>
        <begin position="1041"/>
        <end position="1053"/>
    </location>
</feature>
<dbReference type="PANTHER" id="PTHR32063">
    <property type="match status" value="1"/>
</dbReference>
<dbReference type="RefSeq" id="WP_114408206.1">
    <property type="nucleotide sequence ID" value="NZ_QOWE01000019.1"/>
</dbReference>
<dbReference type="Gene3D" id="3.30.70.1430">
    <property type="entry name" value="Multidrug efflux transporter AcrB pore domain"/>
    <property type="match status" value="2"/>
</dbReference>
<dbReference type="Gene3D" id="3.30.2090.10">
    <property type="entry name" value="Multidrug efflux transporter AcrB TolC docking domain, DN and DC subdomains"/>
    <property type="match status" value="2"/>
</dbReference>
<dbReference type="EMBL" id="QOWE01000019">
    <property type="protein sequence ID" value="RCR67471.1"/>
    <property type="molecule type" value="Genomic_DNA"/>
</dbReference>
<dbReference type="GO" id="GO:0005886">
    <property type="term" value="C:plasma membrane"/>
    <property type="evidence" value="ECO:0007669"/>
    <property type="project" value="TreeGrafter"/>
</dbReference>
<dbReference type="GO" id="GO:0042910">
    <property type="term" value="F:xenobiotic transmembrane transporter activity"/>
    <property type="evidence" value="ECO:0007669"/>
    <property type="project" value="TreeGrafter"/>
</dbReference>
<feature type="transmembrane region" description="Helical" evidence="2">
    <location>
        <begin position="998"/>
        <end position="1021"/>
    </location>
</feature>
<dbReference type="SUPFAM" id="SSF82693">
    <property type="entry name" value="Multidrug efflux transporter AcrB pore domain, PN1, PN2, PC1 and PC2 subdomains"/>
    <property type="match status" value="2"/>
</dbReference>